<gene>
    <name evidence="1" type="ordered locus">Selsp_2119</name>
    <name evidence="2" type="ORF">SELSPUOL_01920</name>
</gene>
<proteinExistence type="predicted"/>
<reference evidence="2 3" key="1">
    <citation type="submission" date="2009-09" db="EMBL/GenBank/DDBJ databases">
        <authorList>
            <person name="Weinstock G."/>
            <person name="Sodergren E."/>
            <person name="Clifton S."/>
            <person name="Fulton L."/>
            <person name="Fulton B."/>
            <person name="Courtney L."/>
            <person name="Fronick C."/>
            <person name="Harrison M."/>
            <person name="Strong C."/>
            <person name="Farmer C."/>
            <person name="Delahaunty K."/>
            <person name="Markovic C."/>
            <person name="Hall O."/>
            <person name="Minx P."/>
            <person name="Tomlinson C."/>
            <person name="Mitreva M."/>
            <person name="Nelson J."/>
            <person name="Hou S."/>
            <person name="Wollam A."/>
            <person name="Pepin K.H."/>
            <person name="Johnson M."/>
            <person name="Bhonagiri V."/>
            <person name="Nash W.E."/>
            <person name="Warren W."/>
            <person name="Chinwalla A."/>
            <person name="Mardis E.R."/>
            <person name="Wilson R.K."/>
        </authorList>
    </citation>
    <scope>NUCLEOTIDE SEQUENCE [LARGE SCALE GENOMIC DNA]</scope>
    <source>
        <strain evidence="2">ATCC 35185</strain>
        <strain evidence="3">ATCC 35185 / DSM 20758 / VPI D19B-28</strain>
    </source>
</reference>
<dbReference type="Gene3D" id="3.40.50.1440">
    <property type="entry name" value="Tubulin/FtsZ, GTPase domain"/>
    <property type="match status" value="1"/>
</dbReference>
<reference evidence="1 4" key="2">
    <citation type="submission" date="2011-04" db="EMBL/GenBank/DDBJ databases">
        <title>The complete genome of Selenomonas sputigena DSM 20758.</title>
        <authorList>
            <consortium name="US DOE Joint Genome Institute (JGI-PGF)"/>
            <person name="Lucas S."/>
            <person name="Copeland A."/>
            <person name="Lapidus A."/>
            <person name="Bruce D."/>
            <person name="Goodwin L."/>
            <person name="Pitluck S."/>
            <person name="Peters L."/>
            <person name="Kyrpides N."/>
            <person name="Mavromatis K."/>
            <person name="Ivanova N."/>
            <person name="Ovchinnikova G."/>
            <person name="Teshima H."/>
            <person name="Detter J.C."/>
            <person name="Tapia R."/>
            <person name="Han C."/>
            <person name="Land M."/>
            <person name="Hauser L."/>
            <person name="Markowitz V."/>
            <person name="Cheng J.-F."/>
            <person name="Hugenholtz P."/>
            <person name="Woyke T."/>
            <person name="Wu D."/>
            <person name="Gronow S."/>
            <person name="Wellnitz S."/>
            <person name="Schneider S."/>
            <person name="Klenk H.-P."/>
            <person name="Eisen J.A."/>
        </authorList>
    </citation>
    <scope>NUCLEOTIDE SEQUENCE [LARGE SCALE GENOMIC DNA]</scope>
    <source>
        <strain evidence="1">ATCC 35185</strain>
        <strain evidence="4">ATCC 35185 / DSM 20758 / VPI D19B-28</strain>
    </source>
</reference>
<evidence type="ECO:0000313" key="4">
    <source>
        <dbReference type="Proteomes" id="UP000011124"/>
    </source>
</evidence>
<keyword evidence="4" id="KW-1185">Reference proteome</keyword>
<accession>C9LWR5</accession>
<dbReference type="EMBL" id="ACKP02000045">
    <property type="protein sequence ID" value="EEX76715.1"/>
    <property type="molecule type" value="Genomic_DNA"/>
</dbReference>
<evidence type="ECO:0000313" key="2">
    <source>
        <dbReference type="EMBL" id="EEX76715.1"/>
    </source>
</evidence>
<dbReference type="AlphaFoldDB" id="C9LWR5"/>
<dbReference type="InterPro" id="IPR036525">
    <property type="entry name" value="Tubulin/FtsZ_GTPase_sf"/>
</dbReference>
<dbReference type="EMBL" id="CP002637">
    <property type="protein sequence ID" value="AEC01066.1"/>
    <property type="molecule type" value="Genomic_DNA"/>
</dbReference>
<sequence>MREVSVIMGSELIEMFKTMRRLGMPPMQSRKMRNGMGTADIVGIGDNGAEVVRRLMESDCVNAIYLVLHRDEKKLRQMKADTIAMKDDSWEVVENVMTASFESLPISYQKFCFYYRQTWRFLYPSLVLADFSEAIGRETAPAAAKNSVYGSTQKIAVVHVPLIEKLMDKNETEMRETELYQRFQCLCEQAEAVIAMGDDASAALGTAEANAMAKRQSDFVGDLLLALHGDGEMRLSWQEVRAFLSAGRLSRRGNLWQAWSSEAADVRSAMADVQRVLSCGGALQAAKRVFVMVTGKEGELSLPAVQKTMAELSALMDKEAEVLLHVNSEKEFDAGVRINMAVQVEREC</sequence>
<dbReference type="Proteomes" id="UP000011124">
    <property type="component" value="Chromosome"/>
</dbReference>
<organism evidence="2 3">
    <name type="scientific">Selenomonas sputigena (strain ATCC 35185 / DSM 20758 / CCUG 44933 / VPI D19B-28)</name>
    <dbReference type="NCBI Taxonomy" id="546271"/>
    <lineage>
        <taxon>Bacteria</taxon>
        <taxon>Bacillati</taxon>
        <taxon>Bacillota</taxon>
        <taxon>Negativicutes</taxon>
        <taxon>Selenomonadales</taxon>
        <taxon>Selenomonadaceae</taxon>
        <taxon>Selenomonas</taxon>
    </lineage>
</organism>
<evidence type="ECO:0000313" key="1">
    <source>
        <dbReference type="EMBL" id="AEC01066.1"/>
    </source>
</evidence>
<dbReference type="KEGG" id="ssg:Selsp_2119"/>
<name>C9LWR5_SELS3</name>
<evidence type="ECO:0000313" key="3">
    <source>
        <dbReference type="Proteomes" id="UP000003505"/>
    </source>
</evidence>
<protein>
    <submittedName>
        <fullName evidence="2">Uncharacterized protein</fullName>
    </submittedName>
</protein>
<dbReference type="Proteomes" id="UP000003505">
    <property type="component" value="Unassembled WGS sequence"/>
</dbReference>
<dbReference type="HOGENOM" id="CLU_796678_0_0_9"/>